<reference evidence="2 3" key="1">
    <citation type="submission" date="2019-02" db="EMBL/GenBank/DDBJ databases">
        <title>Genome sequencing of the rare red list fungi Bondarzewia mesenterica.</title>
        <authorList>
            <person name="Buettner E."/>
            <person name="Kellner H."/>
        </authorList>
    </citation>
    <scope>NUCLEOTIDE SEQUENCE [LARGE SCALE GENOMIC DNA]</scope>
    <source>
        <strain evidence="2 3">DSM 108281</strain>
    </source>
</reference>
<comment type="caution">
    <text evidence="2">The sequence shown here is derived from an EMBL/GenBank/DDBJ whole genome shotgun (WGS) entry which is preliminary data.</text>
</comment>
<dbReference type="PANTHER" id="PTHR35179:SF2">
    <property type="entry name" value="START DOMAIN-CONTAINING PROTEIN"/>
    <property type="match status" value="1"/>
</dbReference>
<keyword evidence="3" id="KW-1185">Reference proteome</keyword>
<dbReference type="Proteomes" id="UP000310158">
    <property type="component" value="Unassembled WGS sequence"/>
</dbReference>
<evidence type="ECO:0000313" key="3">
    <source>
        <dbReference type="Proteomes" id="UP000310158"/>
    </source>
</evidence>
<organism evidence="2 3">
    <name type="scientific">Bondarzewia mesenterica</name>
    <dbReference type="NCBI Taxonomy" id="1095465"/>
    <lineage>
        <taxon>Eukaryota</taxon>
        <taxon>Fungi</taxon>
        <taxon>Dikarya</taxon>
        <taxon>Basidiomycota</taxon>
        <taxon>Agaricomycotina</taxon>
        <taxon>Agaricomycetes</taxon>
        <taxon>Russulales</taxon>
        <taxon>Bondarzewiaceae</taxon>
        <taxon>Bondarzewia</taxon>
    </lineage>
</organism>
<feature type="compositionally biased region" description="Low complexity" evidence="1">
    <location>
        <begin position="1"/>
        <end position="11"/>
    </location>
</feature>
<feature type="region of interest" description="Disordered" evidence="1">
    <location>
        <begin position="1"/>
        <end position="39"/>
    </location>
</feature>
<feature type="region of interest" description="Disordered" evidence="1">
    <location>
        <begin position="768"/>
        <end position="800"/>
    </location>
</feature>
<dbReference type="PANTHER" id="PTHR35179">
    <property type="entry name" value="PROTEIN CBG02620"/>
    <property type="match status" value="1"/>
</dbReference>
<feature type="compositionally biased region" description="Low complexity" evidence="1">
    <location>
        <begin position="774"/>
        <end position="800"/>
    </location>
</feature>
<evidence type="ECO:0000256" key="1">
    <source>
        <dbReference type="SAM" id="MobiDB-lite"/>
    </source>
</evidence>
<dbReference type="AlphaFoldDB" id="A0A4S4LWH6"/>
<feature type="region of interest" description="Disordered" evidence="1">
    <location>
        <begin position="489"/>
        <end position="541"/>
    </location>
</feature>
<feature type="region of interest" description="Disordered" evidence="1">
    <location>
        <begin position="273"/>
        <end position="299"/>
    </location>
</feature>
<evidence type="ECO:0000313" key="2">
    <source>
        <dbReference type="EMBL" id="THH16178.1"/>
    </source>
</evidence>
<name>A0A4S4LWH6_9AGAM</name>
<accession>A0A4S4LWH6</accession>
<dbReference type="OrthoDB" id="420564at2759"/>
<dbReference type="EMBL" id="SGPL01000171">
    <property type="protein sequence ID" value="THH16178.1"/>
    <property type="molecule type" value="Genomic_DNA"/>
</dbReference>
<evidence type="ECO:0008006" key="4">
    <source>
        <dbReference type="Google" id="ProtNLM"/>
    </source>
</evidence>
<gene>
    <name evidence="2" type="ORF">EW146_g4426</name>
</gene>
<proteinExistence type="predicted"/>
<feature type="compositionally biased region" description="Pro residues" evidence="1">
    <location>
        <begin position="280"/>
        <end position="290"/>
    </location>
</feature>
<sequence length="926" mass="102714">MSSPNSSESNSGTGGRARHHSASDKKTSQPRRRWGRDIKQGLIYSKPIETLPVPDISGTASTTNRRADIENLEYIASYNWTKSSNPTMTVPGSPPMWNDRPVPFTLNPDTGARYLDQDGFRLPSFPLLALMTAADTVGKPVNWPSIDFVTDRDSLRKLVSWIDGSAAMDFRIDVELAGNRTVLFNRWEARHQERMSGRTFGFQFERATTTAAPGCEDSTAHLRDFFGFKMVVRFEVDACLPFSSSGASTPNTAAPLPTTDNLADSMANLRIDTARASPDGSPPPSSPLSSPPSQTVKPPPVINIIRAGVEVPQASILELATRSEKASQNLDWSYIFPQLYLTSTPHFYLGVHTRGCFEKVTKCSLDEEDMVQRKESAEDCMKKLGSALKVIRDIVMKYGKKSCLSLLAMATATYCHEHASVPQNVVLTMMQRNPELSILNTYQSPVKFGIMMCSNIPDAIGNQTIALRPEHTCIPQPGVKTRRYCAKMGPSTPDTCSLERRRDATQKPTGPGSHDAANSNRDNYGIPFRLDGTSDGLPADRDVKENLREDPVETLQVPVPPKTPAISTSIANIEYIGSYNWIEASDPTIIVPGSPPEWTDRPIPVRVERDKSVHFVDQQGFRCPSSVLLPLLKAVDTVGRRRLALGRFYQRSKWAQEAVALVGEHTILFNRWEVRTREPASGRSFGYNFEKAMTAPMPGCEESTGHHRIIKYASIFEFFGLKMVVRFEVDACLPLAPKKKRPSQASPSLNPDDLADALSSLNIASSKPARAAETTLPTSGSSKSSDTPSSSSLRILRGGSEQPQDRIIELTTRSENYIHKLDWAEILPQLYLSQTPHYYTGVHSRGSFFEVRKQALDGLELAAQREKTEMSLRKLGSALKMIQEIVMKRGCESRLSLVCEAGKLRVYERASKASCLPEEEMERFKR</sequence>
<protein>
    <recommendedName>
        <fullName evidence="4">Geranylgeranyl pyrophosphate synthetase</fullName>
    </recommendedName>
</protein>